<feature type="compositionally biased region" description="Polar residues" evidence="1">
    <location>
        <begin position="38"/>
        <end position="48"/>
    </location>
</feature>
<protein>
    <submittedName>
        <fullName evidence="2">Putative bifunctional protein FolD 1</fullName>
    </submittedName>
</protein>
<accession>L8P2A8</accession>
<name>L8P2A8_STRVR</name>
<dbReference type="Proteomes" id="UP000011205">
    <property type="component" value="Unassembled WGS sequence"/>
</dbReference>
<feature type="region of interest" description="Disordered" evidence="1">
    <location>
        <begin position="25"/>
        <end position="64"/>
    </location>
</feature>
<proteinExistence type="predicted"/>
<gene>
    <name evidence="2" type="ORF">STVIR_8678</name>
</gene>
<sequence>MNAQLLDGKATAADIRRELAERVAKLTATNGRPPGLGTSWSATSTRTPPRSPDGSRPCPAAWAP</sequence>
<organism evidence="2 3">
    <name type="scientific">Streptomyces viridochromogenes Tue57</name>
    <dbReference type="NCBI Taxonomy" id="1160705"/>
    <lineage>
        <taxon>Bacteria</taxon>
        <taxon>Bacillati</taxon>
        <taxon>Actinomycetota</taxon>
        <taxon>Actinomycetes</taxon>
        <taxon>Kitasatosporales</taxon>
        <taxon>Streptomycetaceae</taxon>
        <taxon>Streptomyces</taxon>
    </lineage>
</organism>
<comment type="caution">
    <text evidence="2">The sequence shown here is derived from an EMBL/GenBank/DDBJ whole genome shotgun (WGS) entry which is preliminary data.</text>
</comment>
<reference evidence="2 3" key="1">
    <citation type="journal article" date="2013" name="Genome Announc.">
        <title>Draft Genome Sequence of Streptomyces viridochromogenes Strain Tu57, Producer of Avilamycin.</title>
        <authorList>
            <person name="Gruning B.A."/>
            <person name="Erxleben A."/>
            <person name="Hahnlein A."/>
            <person name="Gunther S."/>
        </authorList>
    </citation>
    <scope>NUCLEOTIDE SEQUENCE [LARGE SCALE GENOMIC DNA]</scope>
    <source>
        <strain evidence="2 3">Tue57</strain>
    </source>
</reference>
<evidence type="ECO:0000313" key="3">
    <source>
        <dbReference type="Proteomes" id="UP000011205"/>
    </source>
</evidence>
<evidence type="ECO:0000256" key="1">
    <source>
        <dbReference type="SAM" id="MobiDB-lite"/>
    </source>
</evidence>
<dbReference type="EMBL" id="AMLP01000285">
    <property type="protein sequence ID" value="ELS50304.1"/>
    <property type="molecule type" value="Genomic_DNA"/>
</dbReference>
<dbReference type="AlphaFoldDB" id="L8P2A8"/>
<dbReference type="PATRIC" id="fig|1160705.3.peg.8577"/>
<evidence type="ECO:0000313" key="2">
    <source>
        <dbReference type="EMBL" id="ELS50304.1"/>
    </source>
</evidence>